<evidence type="ECO:0000313" key="2">
    <source>
        <dbReference type="EMBL" id="PZT47437.1"/>
    </source>
</evidence>
<dbReference type="RefSeq" id="WP_111230466.1">
    <property type="nucleotide sequence ID" value="NZ_NBIU01000034.1"/>
</dbReference>
<dbReference type="InterPro" id="IPR025714">
    <property type="entry name" value="Methyltranfer_dom"/>
</dbReference>
<protein>
    <recommendedName>
        <fullName evidence="1">Methyltransferase domain-containing protein</fullName>
    </recommendedName>
</protein>
<dbReference type="Proteomes" id="UP000249746">
    <property type="component" value="Unassembled WGS sequence"/>
</dbReference>
<gene>
    <name evidence="2" type="ORF">B6S12_08985</name>
</gene>
<sequence length="246" mass="27871">MEEIRQAWNLKAKDFPRYQEGQKDNLEILQFFRDCGVDFKNKTILDIGCGNGRFSLELAKEAREILGLDISPMMIEILQEDAKSMGFLNIKTRVGTWEDYEIKHAFDYVFASMSPALNNKENFIKALSSCTVGLCYVGWGRVRKSSFLEGILKEHGLNLELPVGLPNVLSWLEELGMQAPPFLYKASTITKTSSVEKAILDAEFAIRVHGGKASMDLIRDYIKSLTKEESIIYKEEREIGLAFIAV</sequence>
<organism evidence="2 3">
    <name type="scientific">Helicobacter valdiviensis</name>
    <dbReference type="NCBI Taxonomy" id="1458358"/>
    <lineage>
        <taxon>Bacteria</taxon>
        <taxon>Pseudomonadati</taxon>
        <taxon>Campylobacterota</taxon>
        <taxon>Epsilonproteobacteria</taxon>
        <taxon>Campylobacterales</taxon>
        <taxon>Helicobacteraceae</taxon>
        <taxon>Helicobacter</taxon>
    </lineage>
</organism>
<dbReference type="AlphaFoldDB" id="A0A2W6MSD4"/>
<dbReference type="EMBL" id="NBIU01000034">
    <property type="protein sequence ID" value="PZT47437.1"/>
    <property type="molecule type" value="Genomic_DNA"/>
</dbReference>
<name>A0A2W6MSD4_9HELI</name>
<dbReference type="InterPro" id="IPR029063">
    <property type="entry name" value="SAM-dependent_MTases_sf"/>
</dbReference>
<comment type="caution">
    <text evidence="2">The sequence shown here is derived from an EMBL/GenBank/DDBJ whole genome shotgun (WGS) entry which is preliminary data.</text>
</comment>
<dbReference type="PANTHER" id="PTHR43861:SF1">
    <property type="entry name" value="TRANS-ACONITATE 2-METHYLTRANSFERASE"/>
    <property type="match status" value="1"/>
</dbReference>
<dbReference type="CDD" id="cd02440">
    <property type="entry name" value="AdoMet_MTases"/>
    <property type="match status" value="1"/>
</dbReference>
<keyword evidence="3" id="KW-1185">Reference proteome</keyword>
<dbReference type="Gene3D" id="3.40.50.150">
    <property type="entry name" value="Vaccinia Virus protein VP39"/>
    <property type="match status" value="1"/>
</dbReference>
<dbReference type="OrthoDB" id="9781225at2"/>
<dbReference type="Pfam" id="PF13847">
    <property type="entry name" value="Methyltransf_31"/>
    <property type="match status" value="1"/>
</dbReference>
<feature type="domain" description="Methyltransferase" evidence="1">
    <location>
        <begin position="40"/>
        <end position="115"/>
    </location>
</feature>
<dbReference type="SUPFAM" id="SSF53335">
    <property type="entry name" value="S-adenosyl-L-methionine-dependent methyltransferases"/>
    <property type="match status" value="1"/>
</dbReference>
<evidence type="ECO:0000259" key="1">
    <source>
        <dbReference type="Pfam" id="PF13847"/>
    </source>
</evidence>
<evidence type="ECO:0000313" key="3">
    <source>
        <dbReference type="Proteomes" id="UP000249746"/>
    </source>
</evidence>
<accession>A0A2W6MSD4</accession>
<proteinExistence type="predicted"/>
<reference evidence="2 3" key="1">
    <citation type="submission" date="2017-03" db="EMBL/GenBank/DDBJ databases">
        <title>Genomic and clinical evidence uncovers the enterohepatic species Helicobacter valdiviensis as a potential human intestinal pathogen.</title>
        <authorList>
            <person name="Fresia P."/>
            <person name="Jara R."/>
            <person name="Sierra R."/>
            <person name="Ferres I."/>
            <person name="Greif G."/>
            <person name="Iraola G."/>
            <person name="Collado L."/>
        </authorList>
    </citation>
    <scope>NUCLEOTIDE SEQUENCE [LARGE SCALE GENOMIC DNA]</scope>
    <source>
        <strain evidence="2 3">WBE14</strain>
    </source>
</reference>
<dbReference type="PANTHER" id="PTHR43861">
    <property type="entry name" value="TRANS-ACONITATE 2-METHYLTRANSFERASE-RELATED"/>
    <property type="match status" value="1"/>
</dbReference>